<evidence type="ECO:0000313" key="3">
    <source>
        <dbReference type="Proteomes" id="UP000251313"/>
    </source>
</evidence>
<dbReference type="Proteomes" id="UP000251313">
    <property type="component" value="Unassembled WGS sequence"/>
</dbReference>
<protein>
    <submittedName>
        <fullName evidence="2">Uncharacterized protein</fullName>
    </submittedName>
</protein>
<dbReference type="RefSeq" id="WP_038253180.1">
    <property type="nucleotide sequence ID" value="NZ_UAVL01000009.1"/>
</dbReference>
<accession>A0AB38FUD5</accession>
<feature type="transmembrane region" description="Helical" evidence="1">
    <location>
        <begin position="75"/>
        <end position="96"/>
    </location>
</feature>
<feature type="transmembrane region" description="Helical" evidence="1">
    <location>
        <begin position="21"/>
        <end position="42"/>
    </location>
</feature>
<keyword evidence="1" id="KW-0472">Membrane</keyword>
<dbReference type="AlphaFoldDB" id="A0AB38FUD5"/>
<comment type="caution">
    <text evidence="2">The sequence shown here is derived from an EMBL/GenBank/DDBJ whole genome shotgun (WGS) entry which is preliminary data.</text>
</comment>
<sequence>MEKFSQELLSLDKFLLRVGRFALRAAGIFLLGIIPGIVGFMMTEGLSFAESALNAVSMAGSQGVHFPPVSTGGKYFIALYGFYLQAVFFVALGVLISPFVHRIIHRWHLDSDTTS</sequence>
<proteinExistence type="predicted"/>
<reference evidence="2 3" key="1">
    <citation type="submission" date="2018-06" db="EMBL/GenBank/DDBJ databases">
        <authorList>
            <consortium name="Pathogen Informatics"/>
            <person name="Doyle S."/>
        </authorList>
    </citation>
    <scope>NUCLEOTIDE SEQUENCE [LARGE SCALE GENOMIC DNA]</scope>
    <source>
        <strain evidence="2 3">NCTC11967</strain>
    </source>
</reference>
<keyword evidence="1" id="KW-0812">Transmembrane</keyword>
<evidence type="ECO:0000256" key="1">
    <source>
        <dbReference type="SAM" id="Phobius"/>
    </source>
</evidence>
<evidence type="ECO:0000313" key="2">
    <source>
        <dbReference type="EMBL" id="SQA62947.1"/>
    </source>
</evidence>
<keyword evidence="1" id="KW-1133">Transmembrane helix</keyword>
<dbReference type="EMBL" id="UAVL01000009">
    <property type="protein sequence ID" value="SQA62947.1"/>
    <property type="molecule type" value="Genomic_DNA"/>
</dbReference>
<organism evidence="2 3">
    <name type="scientific">Yokenella regensburgei</name>
    <dbReference type="NCBI Taxonomy" id="158877"/>
    <lineage>
        <taxon>Bacteria</taxon>
        <taxon>Pseudomonadati</taxon>
        <taxon>Pseudomonadota</taxon>
        <taxon>Gammaproteobacteria</taxon>
        <taxon>Enterobacterales</taxon>
        <taxon>Enterobacteriaceae</taxon>
        <taxon>Yokenella</taxon>
    </lineage>
</organism>
<gene>
    <name evidence="2" type="ORF">NCTC11967_01965</name>
</gene>
<name>A0AB38FUD5_9ENTR</name>